<evidence type="ECO:0000313" key="2">
    <source>
        <dbReference type="Proteomes" id="UP001162501"/>
    </source>
</evidence>
<reference evidence="1" key="2">
    <citation type="submission" date="2025-03" db="EMBL/GenBank/DDBJ databases">
        <authorList>
            <consortium name="ELIXIR-Norway"/>
            <consortium name="Elixir Norway"/>
        </authorList>
    </citation>
    <scope>NUCLEOTIDE SEQUENCE</scope>
</reference>
<accession>A0AC59YV90</accession>
<organism evidence="1 2">
    <name type="scientific">Rangifer tarandus platyrhynchus</name>
    <name type="common">Svalbard reindeer</name>
    <dbReference type="NCBI Taxonomy" id="3082113"/>
    <lineage>
        <taxon>Eukaryota</taxon>
        <taxon>Metazoa</taxon>
        <taxon>Chordata</taxon>
        <taxon>Craniata</taxon>
        <taxon>Vertebrata</taxon>
        <taxon>Euteleostomi</taxon>
        <taxon>Mammalia</taxon>
        <taxon>Eutheria</taxon>
        <taxon>Laurasiatheria</taxon>
        <taxon>Artiodactyla</taxon>
        <taxon>Ruminantia</taxon>
        <taxon>Pecora</taxon>
        <taxon>Cervidae</taxon>
        <taxon>Odocoileinae</taxon>
        <taxon>Rangifer</taxon>
    </lineage>
</organism>
<dbReference type="EMBL" id="OX596104">
    <property type="protein sequence ID" value="CAN0006201.1"/>
    <property type="molecule type" value="Genomic_DNA"/>
</dbReference>
<name>A0AC59YV90_RANTA</name>
<reference evidence="1" key="1">
    <citation type="submission" date="2023-05" db="EMBL/GenBank/DDBJ databases">
        <authorList>
            <consortium name="ELIXIR-Norway"/>
        </authorList>
    </citation>
    <scope>NUCLEOTIDE SEQUENCE</scope>
</reference>
<sequence>MSLEGSGLNQVSLFSPGKHVPSLQHRAPFCQGLSPWKGPQKIPDPALSRSGGKTEAQRKAWLLQGIQQVREAWRAEAQSGRKGVCNGWRQGFCDIWSGWGWGWVGERDSTAPPGWQPSPCGGAGGSEKRPVRCSSDLSASDITVPHTP</sequence>
<protein>
    <submittedName>
        <fullName evidence="1">Uncharacterized protein</fullName>
    </submittedName>
</protein>
<gene>
    <name evidence="1" type="ORF">MRATA1EN22A_LOCUS10639</name>
</gene>
<dbReference type="Proteomes" id="UP001162501">
    <property type="component" value="Chromosome 20"/>
</dbReference>
<evidence type="ECO:0000313" key="1">
    <source>
        <dbReference type="EMBL" id="CAN0006201.1"/>
    </source>
</evidence>
<proteinExistence type="predicted"/>